<dbReference type="AlphaFoldDB" id="A0A3R8LTF1"/>
<dbReference type="Gene3D" id="3.40.50.150">
    <property type="entry name" value="Vaccinia Virus protein VP39"/>
    <property type="match status" value="1"/>
</dbReference>
<evidence type="ECO:0000313" key="2">
    <source>
        <dbReference type="EMBL" id="RRN45784.1"/>
    </source>
</evidence>
<feature type="domain" description="Methyltransferase type 11" evidence="1">
    <location>
        <begin position="17"/>
        <end position="57"/>
    </location>
</feature>
<evidence type="ECO:0000259" key="1">
    <source>
        <dbReference type="Pfam" id="PF08241"/>
    </source>
</evidence>
<dbReference type="GO" id="GO:0008757">
    <property type="term" value="F:S-adenosylmethionine-dependent methyltransferase activity"/>
    <property type="evidence" value="ECO:0007669"/>
    <property type="project" value="InterPro"/>
</dbReference>
<accession>A0A3R8LTF1</accession>
<dbReference type="SUPFAM" id="SSF53335">
    <property type="entry name" value="S-adenosyl-L-methionine-dependent methyltransferases"/>
    <property type="match status" value="1"/>
</dbReference>
<dbReference type="Pfam" id="PF08241">
    <property type="entry name" value="Methyltransf_11"/>
    <property type="match status" value="1"/>
</dbReference>
<reference evidence="2 3" key="1">
    <citation type="submission" date="2018-11" db="EMBL/GenBank/DDBJ databases">
        <title>Genome sequencing of Lautropia sp. KCOM 2505 (= ChDC F240).</title>
        <authorList>
            <person name="Kook J.-K."/>
            <person name="Park S.-N."/>
            <person name="Lim Y.K."/>
        </authorList>
    </citation>
    <scope>NUCLEOTIDE SEQUENCE [LARGE SCALE GENOMIC DNA]</scope>
    <source>
        <strain evidence="2 3">KCOM 2505</strain>
    </source>
</reference>
<proteinExistence type="predicted"/>
<sequence length="60" mass="6565">MVEAPNRFNAPFIGAGLASYVLYDGGRLPLADASFDRVLSVNTVYFWRDPALMLTGIRTG</sequence>
<dbReference type="InterPro" id="IPR029063">
    <property type="entry name" value="SAM-dependent_MTases_sf"/>
</dbReference>
<comment type="caution">
    <text evidence="2">The sequence shown here is derived from an EMBL/GenBank/DDBJ whole genome shotgun (WGS) entry which is preliminary data.</text>
</comment>
<dbReference type="Proteomes" id="UP000270261">
    <property type="component" value="Unassembled WGS sequence"/>
</dbReference>
<dbReference type="RefSeq" id="WP_125095211.1">
    <property type="nucleotide sequence ID" value="NZ_RRUE01000001.1"/>
</dbReference>
<evidence type="ECO:0000313" key="3">
    <source>
        <dbReference type="Proteomes" id="UP000270261"/>
    </source>
</evidence>
<dbReference type="OrthoDB" id="529208at2"/>
<organism evidence="2 3">
    <name type="scientific">Lautropia dentalis</name>
    <dbReference type="NCBI Taxonomy" id="2490857"/>
    <lineage>
        <taxon>Bacteria</taxon>
        <taxon>Pseudomonadati</taxon>
        <taxon>Pseudomonadota</taxon>
        <taxon>Betaproteobacteria</taxon>
        <taxon>Burkholderiales</taxon>
        <taxon>Burkholderiaceae</taxon>
        <taxon>Lautropia</taxon>
    </lineage>
</organism>
<dbReference type="EMBL" id="RRUE01000001">
    <property type="protein sequence ID" value="RRN45784.1"/>
    <property type="molecule type" value="Genomic_DNA"/>
</dbReference>
<keyword evidence="3" id="KW-1185">Reference proteome</keyword>
<gene>
    <name evidence="2" type="ORF">EHV23_06495</name>
</gene>
<protein>
    <recommendedName>
        <fullName evidence="1">Methyltransferase type 11 domain-containing protein</fullName>
    </recommendedName>
</protein>
<name>A0A3R8LTF1_9BURK</name>
<dbReference type="InterPro" id="IPR013216">
    <property type="entry name" value="Methyltransf_11"/>
</dbReference>